<feature type="domain" description="Gfo/Idh/MocA-like oxidoreductase N-terminal" evidence="2">
    <location>
        <begin position="4"/>
        <end position="124"/>
    </location>
</feature>
<evidence type="ECO:0000256" key="1">
    <source>
        <dbReference type="ARBA" id="ARBA00023002"/>
    </source>
</evidence>
<name>A0ABT6WMY3_9ACTN</name>
<dbReference type="PANTHER" id="PTHR43818:SF11">
    <property type="entry name" value="BCDNA.GH03377"/>
    <property type="match status" value="1"/>
</dbReference>
<dbReference type="InterPro" id="IPR050463">
    <property type="entry name" value="Gfo/Idh/MocA_oxidrdct_glycsds"/>
</dbReference>
<accession>A0ABT6WMY3</accession>
<keyword evidence="4" id="KW-1185">Reference proteome</keyword>
<evidence type="ECO:0000313" key="3">
    <source>
        <dbReference type="EMBL" id="MDI6101094.1"/>
    </source>
</evidence>
<sequence>MTTRVALIGAGGHGLWHRRVLARLAAAGEVEVAGLCDRQPVEPHPDAPLPGAPFFTDYTELLAVARPDVVVVCTPPHAHLPIALDVFAAGADLLLEKPPVMSMAEHERLAAAIAESGRLCQIGFQALGSAALAELCVAAPAGDIGVSGAWWRPDSYYRRTPWAGRREIDGRPVFDGALVNPFAHALMQALVVADSTAAGFRPVSMELERHRSREIETDDTTFLRLTGDDGRRITVAVTLASAVFIAGEIAVGGAVLEYPTDRLRLPGEAAFQQVPGRAGLLENLLEHRRDRTVPLLAPLARTAGFTAVAEAIVSAPAPREIGPRYLEPHPDGGGSVVAGIEELVREVADTGRLPSEIGVPWARPGHRVLIDGVPAHRATR</sequence>
<reference evidence="3 4" key="1">
    <citation type="submission" date="2023-05" db="EMBL/GenBank/DDBJ databases">
        <title>Actinoplanes sp. NEAU-A12 genome sequencing.</title>
        <authorList>
            <person name="Wang Z.-S."/>
        </authorList>
    </citation>
    <scope>NUCLEOTIDE SEQUENCE [LARGE SCALE GENOMIC DNA]</scope>
    <source>
        <strain evidence="3 4">NEAU-A12</strain>
    </source>
</reference>
<dbReference type="EMBL" id="JASCTH010000013">
    <property type="protein sequence ID" value="MDI6101094.1"/>
    <property type="molecule type" value="Genomic_DNA"/>
</dbReference>
<dbReference type="RefSeq" id="WP_282761927.1">
    <property type="nucleotide sequence ID" value="NZ_JASCTH010000013.1"/>
</dbReference>
<evidence type="ECO:0000259" key="2">
    <source>
        <dbReference type="Pfam" id="PF01408"/>
    </source>
</evidence>
<keyword evidence="1" id="KW-0560">Oxidoreductase</keyword>
<gene>
    <name evidence="3" type="ORF">QLQ12_20995</name>
</gene>
<comment type="caution">
    <text evidence="3">The sequence shown here is derived from an EMBL/GenBank/DDBJ whole genome shotgun (WGS) entry which is preliminary data.</text>
</comment>
<protein>
    <submittedName>
        <fullName evidence="3">Gfo/Idh/MocA family oxidoreductase</fullName>
    </submittedName>
</protein>
<dbReference type="Gene3D" id="3.40.50.720">
    <property type="entry name" value="NAD(P)-binding Rossmann-like Domain"/>
    <property type="match status" value="1"/>
</dbReference>
<evidence type="ECO:0000313" key="4">
    <source>
        <dbReference type="Proteomes" id="UP001241758"/>
    </source>
</evidence>
<organism evidence="3 4">
    <name type="scientific">Actinoplanes sandaracinus</name>
    <dbReference type="NCBI Taxonomy" id="3045177"/>
    <lineage>
        <taxon>Bacteria</taxon>
        <taxon>Bacillati</taxon>
        <taxon>Actinomycetota</taxon>
        <taxon>Actinomycetes</taxon>
        <taxon>Micromonosporales</taxon>
        <taxon>Micromonosporaceae</taxon>
        <taxon>Actinoplanes</taxon>
    </lineage>
</organism>
<dbReference type="Gene3D" id="3.30.360.10">
    <property type="entry name" value="Dihydrodipicolinate Reductase, domain 2"/>
    <property type="match status" value="1"/>
</dbReference>
<dbReference type="SUPFAM" id="SSF55347">
    <property type="entry name" value="Glyceraldehyde-3-phosphate dehydrogenase-like, C-terminal domain"/>
    <property type="match status" value="1"/>
</dbReference>
<dbReference type="Proteomes" id="UP001241758">
    <property type="component" value="Unassembled WGS sequence"/>
</dbReference>
<dbReference type="InterPro" id="IPR036291">
    <property type="entry name" value="NAD(P)-bd_dom_sf"/>
</dbReference>
<dbReference type="Pfam" id="PF01408">
    <property type="entry name" value="GFO_IDH_MocA"/>
    <property type="match status" value="1"/>
</dbReference>
<dbReference type="InterPro" id="IPR000683">
    <property type="entry name" value="Gfo/Idh/MocA-like_OxRdtase_N"/>
</dbReference>
<proteinExistence type="predicted"/>
<dbReference type="PANTHER" id="PTHR43818">
    <property type="entry name" value="BCDNA.GH03377"/>
    <property type="match status" value="1"/>
</dbReference>
<dbReference type="SUPFAM" id="SSF51735">
    <property type="entry name" value="NAD(P)-binding Rossmann-fold domains"/>
    <property type="match status" value="1"/>
</dbReference>